<dbReference type="GO" id="GO:0045087">
    <property type="term" value="P:innate immune response"/>
    <property type="evidence" value="ECO:0007669"/>
    <property type="project" value="TreeGrafter"/>
</dbReference>
<comment type="caution">
    <text evidence="3">The sequence shown here is derived from an EMBL/GenBank/DDBJ whole genome shotgun (WGS) entry which is preliminary data.</text>
</comment>
<dbReference type="PANTHER" id="PTHR23015">
    <property type="entry name" value="UNCHARACTERIZED C.ELEGANS PROTEIN"/>
    <property type="match status" value="1"/>
</dbReference>
<proteinExistence type="predicted"/>
<dbReference type="AlphaFoldDB" id="A0A6A5GHB1"/>
<dbReference type="Proteomes" id="UP000483820">
    <property type="component" value="Chromosome V"/>
</dbReference>
<dbReference type="PANTHER" id="PTHR23015:SF4">
    <property type="entry name" value="DUF38 DOMAIN-CONTAINING PROTEIN-RELATED"/>
    <property type="match status" value="1"/>
</dbReference>
<gene>
    <name evidence="3" type="ORF">GCK72_021180</name>
</gene>
<organism evidence="3 4">
    <name type="scientific">Caenorhabditis remanei</name>
    <name type="common">Caenorhabditis vulgaris</name>
    <dbReference type="NCBI Taxonomy" id="31234"/>
    <lineage>
        <taxon>Eukaryota</taxon>
        <taxon>Metazoa</taxon>
        <taxon>Ecdysozoa</taxon>
        <taxon>Nematoda</taxon>
        <taxon>Chromadorea</taxon>
        <taxon>Rhabditida</taxon>
        <taxon>Rhabditina</taxon>
        <taxon>Rhabditomorpha</taxon>
        <taxon>Rhabditoidea</taxon>
        <taxon>Rhabditidae</taxon>
        <taxon>Peloderinae</taxon>
        <taxon>Caenorhabditis</taxon>
    </lineage>
</organism>
<evidence type="ECO:0008006" key="5">
    <source>
        <dbReference type="Google" id="ProtNLM"/>
    </source>
</evidence>
<reference evidence="3 4" key="1">
    <citation type="submission" date="2019-12" db="EMBL/GenBank/DDBJ databases">
        <title>Chromosome-level assembly of the Caenorhabditis remanei genome.</title>
        <authorList>
            <person name="Teterina A.A."/>
            <person name="Willis J.H."/>
            <person name="Phillips P.C."/>
        </authorList>
    </citation>
    <scope>NUCLEOTIDE SEQUENCE [LARGE SCALE GENOMIC DNA]</scope>
    <source>
        <strain evidence="3 4">PX506</strain>
        <tissue evidence="3">Whole organism</tissue>
    </source>
</reference>
<dbReference type="CTD" id="78777154"/>
<evidence type="ECO:0000313" key="3">
    <source>
        <dbReference type="EMBL" id="KAF1754617.1"/>
    </source>
</evidence>
<evidence type="ECO:0000313" key="4">
    <source>
        <dbReference type="Proteomes" id="UP000483820"/>
    </source>
</evidence>
<evidence type="ECO:0000259" key="2">
    <source>
        <dbReference type="Pfam" id="PF17906"/>
    </source>
</evidence>
<feature type="domain" description="Mos1 transposase HTH" evidence="2">
    <location>
        <begin position="9"/>
        <end position="60"/>
    </location>
</feature>
<dbReference type="InterPro" id="IPR040161">
    <property type="entry name" value="FB224"/>
</dbReference>
<accession>A0A6A5GHB1</accession>
<dbReference type="Pfam" id="PF01827">
    <property type="entry name" value="FTH"/>
    <property type="match status" value="1"/>
</dbReference>
<name>A0A6A5GHB1_CAERE</name>
<evidence type="ECO:0000259" key="1">
    <source>
        <dbReference type="Pfam" id="PF01827"/>
    </source>
</evidence>
<protein>
    <recommendedName>
        <fullName evidence="5">DUF38 domain-containing protein</fullName>
    </recommendedName>
</protein>
<dbReference type="InterPro" id="IPR041426">
    <property type="entry name" value="Mos1_HTH"/>
</dbReference>
<dbReference type="EMBL" id="WUAV01000005">
    <property type="protein sequence ID" value="KAF1754617.1"/>
    <property type="molecule type" value="Genomic_DNA"/>
</dbReference>
<dbReference type="RefSeq" id="XP_053582997.1">
    <property type="nucleotide sequence ID" value="XM_053734084.1"/>
</dbReference>
<sequence>MNRPLPESPIDLRALVLYDNYQWKAAGTSYESYEKLCNRIGEKAISYDDYEYWFNQYHKEEYLARRENDASMSLRNVSRRLRAIVDSSKPAFTSISVEVADDSIQFMLNDKESLGYVEEEEFETEDTIMILNYLKLILNNSKLQLDILYIVHWEEVKKKMYKILLNLLNSLNLQLHVKHFSFRTPYATCVPDVVKHLKPGVLEKLTLARQLGHMNIDQLYGMEQWKQAKHLVIDNLFIPIEHLSHFTSFDVSIELFSDEEVVELIDAVSTFINFKSCRLEILNAETVKDVLNLQQTESPEVFSIPNSNLLVEFLPLITIQITKI</sequence>
<dbReference type="Pfam" id="PF17906">
    <property type="entry name" value="HTH_48"/>
    <property type="match status" value="1"/>
</dbReference>
<dbReference type="GeneID" id="78777154"/>
<dbReference type="InterPro" id="IPR002900">
    <property type="entry name" value="DUF38/FTH_CAE_spp"/>
</dbReference>
<dbReference type="KEGG" id="crq:GCK72_021180"/>
<feature type="domain" description="DUF38" evidence="1">
    <location>
        <begin position="159"/>
        <end position="291"/>
    </location>
</feature>